<name>A0A0Q4B8T1_9BACT</name>
<dbReference type="EC" id="3.5.1.3" evidence="3"/>
<dbReference type="PANTHER" id="PTHR47799:SF1">
    <property type="entry name" value="OMEGA-AMIDASE YAFV"/>
    <property type="match status" value="1"/>
</dbReference>
<dbReference type="GO" id="GO:0106008">
    <property type="term" value="F:2-oxoglutaramate amidase activity"/>
    <property type="evidence" value="ECO:0007669"/>
    <property type="project" value="TreeGrafter"/>
</dbReference>
<keyword evidence="8" id="KW-1185">Reference proteome</keyword>
<evidence type="ECO:0000259" key="6">
    <source>
        <dbReference type="PROSITE" id="PS50263"/>
    </source>
</evidence>
<comment type="catalytic activity">
    <reaction evidence="4">
        <text>a monoamide of a dicarboxylate + H2O = a dicarboxylate + NH4(+)</text>
        <dbReference type="Rhea" id="RHEA:11716"/>
        <dbReference type="ChEBI" id="CHEBI:15377"/>
        <dbReference type="ChEBI" id="CHEBI:28938"/>
        <dbReference type="ChEBI" id="CHEBI:28965"/>
        <dbReference type="ChEBI" id="CHEBI:77450"/>
        <dbReference type="EC" id="3.5.1.3"/>
    </reaction>
</comment>
<evidence type="ECO:0000256" key="1">
    <source>
        <dbReference type="ARBA" id="ARBA00010613"/>
    </source>
</evidence>
<proteinExistence type="inferred from homology"/>
<dbReference type="PATRIC" id="fig|1702214.3.peg.512"/>
<evidence type="ECO:0000256" key="4">
    <source>
        <dbReference type="ARBA" id="ARBA00052904"/>
    </source>
</evidence>
<keyword evidence="2" id="KW-0378">Hydrolase</keyword>
<evidence type="ECO:0000313" key="8">
    <source>
        <dbReference type="Proteomes" id="UP000054172"/>
    </source>
</evidence>
<evidence type="ECO:0000256" key="3">
    <source>
        <dbReference type="ARBA" id="ARBA00039118"/>
    </source>
</evidence>
<dbReference type="PANTHER" id="PTHR47799">
    <property type="entry name" value="OMEGA-AMIDASE YAFV"/>
    <property type="match status" value="1"/>
</dbReference>
<dbReference type="GO" id="GO:0050152">
    <property type="term" value="F:omega-amidase activity"/>
    <property type="evidence" value="ECO:0007669"/>
    <property type="project" value="UniProtKB-EC"/>
</dbReference>
<sequence>MEVQERLRVALLQRNIISGSVEANYRGFEAMLAELPEGVDLVLLPEMFTTGFNPATLRQTEPHMGPTVQWMLAIAAERQILLCGTIPATEGDRLYNRFYFAWPDGKVDWYDKRHLFALAGEERHFTPGHQQKVFTYLGWRICPQVCYDIRFPEWSRNFGQYDLLLYPASFPAARDFSWTTLMAARAIENQAYTAGCNRTGLDDAGLSYRGSSQIIAPSGRIIGQLGANATGLVLGDCSMDYLQEHRARYPFLRDANRFTLQG</sequence>
<dbReference type="STRING" id="1702214.AL399_06185"/>
<dbReference type="InterPro" id="IPR003010">
    <property type="entry name" value="C-N_Hydrolase"/>
</dbReference>
<accession>A0A0Q4B8T1</accession>
<dbReference type="EMBL" id="LIIK01000027">
    <property type="protein sequence ID" value="KQM08657.1"/>
    <property type="molecule type" value="Genomic_DNA"/>
</dbReference>
<dbReference type="Gene3D" id="3.60.110.10">
    <property type="entry name" value="Carbon-nitrogen hydrolase"/>
    <property type="match status" value="1"/>
</dbReference>
<comment type="similarity">
    <text evidence="1">Belongs to the carbon-nitrogen hydrolase superfamily. NIT1/NIT2 family.</text>
</comment>
<dbReference type="Pfam" id="PF00795">
    <property type="entry name" value="CN_hydrolase"/>
    <property type="match status" value="1"/>
</dbReference>
<protein>
    <recommendedName>
        <fullName evidence="5">Omega-amidase YafV</fullName>
        <ecNumber evidence="3">3.5.1.3</ecNumber>
    </recommendedName>
</protein>
<dbReference type="Proteomes" id="UP000054172">
    <property type="component" value="Unassembled WGS sequence"/>
</dbReference>
<gene>
    <name evidence="7" type="ORF">AL399_06185</name>
</gene>
<feature type="domain" description="CN hydrolase" evidence="6">
    <location>
        <begin position="7"/>
        <end position="239"/>
    </location>
</feature>
<dbReference type="FunFam" id="3.60.110.10:FF:000004">
    <property type="entry name" value="Carbon-nitrogen hydrolase"/>
    <property type="match status" value="1"/>
</dbReference>
<dbReference type="AlphaFoldDB" id="A0A0Q4B8T1"/>
<dbReference type="InterPro" id="IPR036526">
    <property type="entry name" value="C-N_Hydrolase_sf"/>
</dbReference>
<dbReference type="InterPro" id="IPR052737">
    <property type="entry name" value="Omega-amidase_YafV"/>
</dbReference>
<evidence type="ECO:0000313" key="7">
    <source>
        <dbReference type="EMBL" id="KQM08657.1"/>
    </source>
</evidence>
<comment type="caution">
    <text evidence="7">The sequence shown here is derived from an EMBL/GenBank/DDBJ whole genome shotgun (WGS) entry which is preliminary data.</text>
</comment>
<evidence type="ECO:0000256" key="2">
    <source>
        <dbReference type="ARBA" id="ARBA00022801"/>
    </source>
</evidence>
<organism evidence="7 8">
    <name type="scientific">Candidatus [Bacteroides] periocalifornicus</name>
    <dbReference type="NCBI Taxonomy" id="1702214"/>
    <lineage>
        <taxon>Bacteria</taxon>
        <taxon>Pseudomonadati</taxon>
        <taxon>Bacteroidota</taxon>
    </lineage>
</organism>
<reference evidence="7" key="1">
    <citation type="submission" date="2015-08" db="EMBL/GenBank/DDBJ databases">
        <title>Candidatus Bacteriodes Periocalifornicus.</title>
        <authorList>
            <person name="McLean J.S."/>
            <person name="Kelley S."/>
        </authorList>
    </citation>
    <scope>NUCLEOTIDE SEQUENCE [LARGE SCALE GENOMIC DNA]</scope>
    <source>
        <strain evidence="7">12B</strain>
    </source>
</reference>
<dbReference type="NCBIfam" id="NF007757">
    <property type="entry name" value="PRK10438.1"/>
    <property type="match status" value="1"/>
</dbReference>
<evidence type="ECO:0000256" key="5">
    <source>
        <dbReference type="ARBA" id="ARBA00072139"/>
    </source>
</evidence>
<dbReference type="SUPFAM" id="SSF56317">
    <property type="entry name" value="Carbon-nitrogen hydrolase"/>
    <property type="match status" value="1"/>
</dbReference>
<dbReference type="PROSITE" id="PS50263">
    <property type="entry name" value="CN_HYDROLASE"/>
    <property type="match status" value="1"/>
</dbReference>